<feature type="compositionally biased region" description="Basic and acidic residues" evidence="1">
    <location>
        <begin position="250"/>
        <end position="267"/>
    </location>
</feature>
<dbReference type="GeneID" id="39593109"/>
<dbReference type="Proteomes" id="UP000279236">
    <property type="component" value="Unassembled WGS sequence"/>
</dbReference>
<organism evidence="3 4">
    <name type="scientific">Apiotrichum porosum</name>
    <dbReference type="NCBI Taxonomy" id="105984"/>
    <lineage>
        <taxon>Eukaryota</taxon>
        <taxon>Fungi</taxon>
        <taxon>Dikarya</taxon>
        <taxon>Basidiomycota</taxon>
        <taxon>Agaricomycotina</taxon>
        <taxon>Tremellomycetes</taxon>
        <taxon>Trichosporonales</taxon>
        <taxon>Trichosporonaceae</taxon>
        <taxon>Apiotrichum</taxon>
    </lineage>
</organism>
<evidence type="ECO:0000256" key="1">
    <source>
        <dbReference type="SAM" id="MobiDB-lite"/>
    </source>
</evidence>
<feature type="region of interest" description="Disordered" evidence="1">
    <location>
        <begin position="477"/>
        <end position="556"/>
    </location>
</feature>
<feature type="compositionally biased region" description="Basic and acidic residues" evidence="1">
    <location>
        <begin position="542"/>
        <end position="556"/>
    </location>
</feature>
<dbReference type="RefSeq" id="XP_028475851.1">
    <property type="nucleotide sequence ID" value="XM_028623877.1"/>
</dbReference>
<dbReference type="InterPro" id="IPR018253">
    <property type="entry name" value="DnaJ_domain_CS"/>
</dbReference>
<dbReference type="SMART" id="SM00271">
    <property type="entry name" value="DnaJ"/>
    <property type="match status" value="1"/>
</dbReference>
<dbReference type="PANTHER" id="PTHR44924:SF1">
    <property type="entry name" value="DNAJ SUBFAMILY A MEMBER 2"/>
    <property type="match status" value="1"/>
</dbReference>
<feature type="region of interest" description="Disordered" evidence="1">
    <location>
        <begin position="234"/>
        <end position="267"/>
    </location>
</feature>
<dbReference type="STRING" id="105984.A0A427XQI5"/>
<dbReference type="PROSITE" id="PS50076">
    <property type="entry name" value="DNAJ_2"/>
    <property type="match status" value="1"/>
</dbReference>
<feature type="domain" description="J" evidence="2">
    <location>
        <begin position="96"/>
        <end position="178"/>
    </location>
</feature>
<dbReference type="Pfam" id="PF14308">
    <property type="entry name" value="DnaJ-X"/>
    <property type="match status" value="1"/>
</dbReference>
<feature type="compositionally biased region" description="Basic and acidic residues" evidence="1">
    <location>
        <begin position="480"/>
        <end position="493"/>
    </location>
</feature>
<feature type="region of interest" description="Disordered" evidence="1">
    <location>
        <begin position="48"/>
        <end position="88"/>
    </location>
</feature>
<dbReference type="OrthoDB" id="552049at2759"/>
<evidence type="ECO:0000313" key="3">
    <source>
        <dbReference type="EMBL" id="RSH81132.1"/>
    </source>
</evidence>
<dbReference type="SUPFAM" id="SSF46565">
    <property type="entry name" value="Chaperone J-domain"/>
    <property type="match status" value="1"/>
</dbReference>
<dbReference type="Pfam" id="PF00226">
    <property type="entry name" value="DnaJ"/>
    <property type="match status" value="2"/>
</dbReference>
<proteinExistence type="predicted"/>
<dbReference type="PRINTS" id="PR00625">
    <property type="entry name" value="JDOMAIN"/>
</dbReference>
<feature type="compositionally biased region" description="Low complexity" evidence="1">
    <location>
        <begin position="56"/>
        <end position="78"/>
    </location>
</feature>
<gene>
    <name evidence="3" type="ORF">EHS24_008566</name>
</gene>
<reference evidence="3 4" key="1">
    <citation type="submission" date="2018-11" db="EMBL/GenBank/DDBJ databases">
        <title>Genome sequence of Apiotrichum porosum DSM 27194.</title>
        <authorList>
            <person name="Aliyu H."/>
            <person name="Gorte O."/>
            <person name="Ochsenreither K."/>
        </authorList>
    </citation>
    <scope>NUCLEOTIDE SEQUENCE [LARGE SCALE GENOMIC DNA]</scope>
    <source>
        <strain evidence="3 4">DSM 27194</strain>
    </source>
</reference>
<dbReference type="EMBL" id="RSCE01000007">
    <property type="protein sequence ID" value="RSH81132.1"/>
    <property type="molecule type" value="Genomic_DNA"/>
</dbReference>
<dbReference type="CDD" id="cd06257">
    <property type="entry name" value="DnaJ"/>
    <property type="match status" value="1"/>
</dbReference>
<dbReference type="AlphaFoldDB" id="A0A427XQI5"/>
<dbReference type="PANTHER" id="PTHR44924">
    <property type="entry name" value="DNAJ SUBFAMILY A MEMBER 2"/>
    <property type="match status" value="1"/>
</dbReference>
<feature type="compositionally biased region" description="Basic and acidic residues" evidence="1">
    <location>
        <begin position="505"/>
        <end position="517"/>
    </location>
</feature>
<dbReference type="InterPro" id="IPR036869">
    <property type="entry name" value="J_dom_sf"/>
</dbReference>
<dbReference type="InterPro" id="IPR001623">
    <property type="entry name" value="DnaJ_domain"/>
</dbReference>
<comment type="caution">
    <text evidence="3">The sequence shown here is derived from an EMBL/GenBank/DDBJ whole genome shotgun (WGS) entry which is preliminary data.</text>
</comment>
<dbReference type="InterPro" id="IPR026894">
    <property type="entry name" value="DnaJ_X"/>
</dbReference>
<evidence type="ECO:0000259" key="2">
    <source>
        <dbReference type="PROSITE" id="PS50076"/>
    </source>
</evidence>
<evidence type="ECO:0000313" key="4">
    <source>
        <dbReference type="Proteomes" id="UP000279236"/>
    </source>
</evidence>
<dbReference type="Gene3D" id="1.10.287.110">
    <property type="entry name" value="DnaJ domain"/>
    <property type="match status" value="1"/>
</dbReference>
<name>A0A427XQI5_9TREE</name>
<protein>
    <recommendedName>
        <fullName evidence="2">J domain-containing protein</fullName>
    </recommendedName>
</protein>
<sequence length="556" mass="61126">MSTIVESRPRGNYIPVDCPECKSQQEYLVPPTFIGGLRVRCSGCRTIFTHPQPRPGTATSSNGASSGSGTAASGWPSSNSGPSRRIGTDANPIDMAYYDVLGLPASATTEEIKKAYRRLAIKLHPDKGARSAGVWRKSKTLTEQNRDDPDAEEKFKQIAVAYQVLSDVDLRKKYNEFGQKNGGGGADEGLQDPEEVFGKMFGGDRFDDLIGTISIGKDMKDVFQQQHEETREGDVIIGPNGKPTLSPEAQARKTERERRIHDEKDQARRERVEKLTTNLVRKLSIFTEAAKGPDDPQVGPSFKEICRLEAEDLKEENYGVELLQAIGSTYKSRSAQHLATAQFAPLGWFHGAKNTFNTVSDTVPADRSVSTLRSALELKAVFEKLQAAEQSGVSPEELRKLEEQAAEQGLRTLWKGAKLEVESVIRETCDNVLSDLNVSREKRDLRAAALGLMGEAYSSVQKGVDGSSEEFVRIETAASKQRDAARASTDKPRASPPAAPSSQTKVDDNAYPKEKGGASRPEQPRQPPVPDDDRPSSGYFVPEHKTYAPYEPRRKQ</sequence>
<keyword evidence="4" id="KW-1185">Reference proteome</keyword>
<dbReference type="PROSITE" id="PS00636">
    <property type="entry name" value="DNAJ_1"/>
    <property type="match status" value="1"/>
</dbReference>
<accession>A0A427XQI5</accession>